<dbReference type="AlphaFoldDB" id="A0ABD3L8T0"/>
<comment type="caution">
    <text evidence="2">The sequence shown here is derived from an EMBL/GenBank/DDBJ whole genome shotgun (WGS) entry which is preliminary data.</text>
</comment>
<accession>A0ABD3L8T0</accession>
<feature type="chain" id="PRO_5044835021" evidence="1">
    <location>
        <begin position="30"/>
        <end position="165"/>
    </location>
</feature>
<sequence length="165" mass="17048">MRKRRVNADRHSGGFDGLLVLLVSRLVRAARIGAASASVGEGAGPDREQNRGVTRAAMAAAGVRHQRKLASAASTKDGQIAEAQHPMEVALVPGRRVIGRGAGAHGDAAEADRQAQVLAGCWQRQGVALARWWSVARAAGDTDAGAGRDCGYVSGGCAADSGERR</sequence>
<protein>
    <submittedName>
        <fullName evidence="2">Uncharacterized protein</fullName>
    </submittedName>
</protein>
<keyword evidence="3" id="KW-1185">Reference proteome</keyword>
<name>A0ABD3L8T0_EUCGL</name>
<evidence type="ECO:0000313" key="3">
    <source>
        <dbReference type="Proteomes" id="UP001634007"/>
    </source>
</evidence>
<keyword evidence="1" id="KW-0732">Signal</keyword>
<feature type="signal peptide" evidence="1">
    <location>
        <begin position="1"/>
        <end position="29"/>
    </location>
</feature>
<evidence type="ECO:0000256" key="1">
    <source>
        <dbReference type="SAM" id="SignalP"/>
    </source>
</evidence>
<proteinExistence type="predicted"/>
<dbReference type="EMBL" id="JBJKBG010000002">
    <property type="protein sequence ID" value="KAL3748240.1"/>
    <property type="molecule type" value="Genomic_DNA"/>
</dbReference>
<dbReference type="Proteomes" id="UP001634007">
    <property type="component" value="Unassembled WGS sequence"/>
</dbReference>
<reference evidence="2 3" key="1">
    <citation type="submission" date="2024-11" db="EMBL/GenBank/DDBJ databases">
        <title>Chromosome-level genome assembly of Eucalyptus globulus Labill. provides insights into its genome evolution.</title>
        <authorList>
            <person name="Li X."/>
        </authorList>
    </citation>
    <scope>NUCLEOTIDE SEQUENCE [LARGE SCALE GENOMIC DNA]</scope>
    <source>
        <strain evidence="2">CL2024</strain>
        <tissue evidence="2">Fresh tender leaves</tissue>
    </source>
</reference>
<gene>
    <name evidence="2" type="ORF">ACJRO7_009473</name>
</gene>
<evidence type="ECO:0000313" key="2">
    <source>
        <dbReference type="EMBL" id="KAL3748240.1"/>
    </source>
</evidence>
<organism evidence="2 3">
    <name type="scientific">Eucalyptus globulus</name>
    <name type="common">Tasmanian blue gum</name>
    <dbReference type="NCBI Taxonomy" id="34317"/>
    <lineage>
        <taxon>Eukaryota</taxon>
        <taxon>Viridiplantae</taxon>
        <taxon>Streptophyta</taxon>
        <taxon>Embryophyta</taxon>
        <taxon>Tracheophyta</taxon>
        <taxon>Spermatophyta</taxon>
        <taxon>Magnoliopsida</taxon>
        <taxon>eudicotyledons</taxon>
        <taxon>Gunneridae</taxon>
        <taxon>Pentapetalae</taxon>
        <taxon>rosids</taxon>
        <taxon>malvids</taxon>
        <taxon>Myrtales</taxon>
        <taxon>Myrtaceae</taxon>
        <taxon>Myrtoideae</taxon>
        <taxon>Eucalypteae</taxon>
        <taxon>Eucalyptus</taxon>
    </lineage>
</organism>